<protein>
    <submittedName>
        <fullName evidence="3">Uncharacterized protein LOC103497732</fullName>
    </submittedName>
</protein>
<evidence type="ECO:0000313" key="2">
    <source>
        <dbReference type="Proteomes" id="UP001652600"/>
    </source>
</evidence>
<proteinExistence type="predicted"/>
<accession>A0A1S3C7K5</accession>
<dbReference type="GeneID" id="103497732"/>
<evidence type="ECO:0000256" key="1">
    <source>
        <dbReference type="SAM" id="SignalP"/>
    </source>
</evidence>
<dbReference type="RefSeq" id="XP_008458264.1">
    <property type="nucleotide sequence ID" value="XM_008460042.3"/>
</dbReference>
<feature type="signal peptide" evidence="1">
    <location>
        <begin position="1"/>
        <end position="18"/>
    </location>
</feature>
<gene>
    <name evidence="3" type="primary">LOC103497732</name>
</gene>
<dbReference type="SUPFAM" id="SSF55979">
    <property type="entry name" value="DNA clamp"/>
    <property type="match status" value="1"/>
</dbReference>
<dbReference type="Proteomes" id="UP001652600">
    <property type="component" value="Chromosome 11"/>
</dbReference>
<keyword evidence="2" id="KW-1185">Reference proteome</keyword>
<dbReference type="InterPro" id="IPR046938">
    <property type="entry name" value="DNA_clamp_sf"/>
</dbReference>
<name>A0A1S3C7K5_CUCME</name>
<evidence type="ECO:0000313" key="3">
    <source>
        <dbReference type="RefSeq" id="XP_008458264.1"/>
    </source>
</evidence>
<sequence>MATLFFVSLHNFAPLADAAALFSNIFYEADVKVSRTQLSMITADRSRWFVAVLHIWEPFFNDYYIDKDITSRISLPTFHCHMNRARKDHCSSMNIRMQKGHNYLFLEFKNSKKDIYRRMFLSPSREEDLTQTQIDNQNFFSIHSSDFRRIITEVSHLPNDLVIVVTVTNSQVKFSVSSKEIILTEEVKGWRLSNYRL</sequence>
<keyword evidence="1" id="KW-0732">Signal</keyword>
<dbReference type="SMR" id="A0A1S3C7K5"/>
<organism evidence="2 3">
    <name type="scientific">Cucumis melo</name>
    <name type="common">Muskmelon</name>
    <dbReference type="NCBI Taxonomy" id="3656"/>
    <lineage>
        <taxon>Eukaryota</taxon>
        <taxon>Viridiplantae</taxon>
        <taxon>Streptophyta</taxon>
        <taxon>Embryophyta</taxon>
        <taxon>Tracheophyta</taxon>
        <taxon>Spermatophyta</taxon>
        <taxon>Magnoliopsida</taxon>
        <taxon>eudicotyledons</taxon>
        <taxon>Gunneridae</taxon>
        <taxon>Pentapetalae</taxon>
        <taxon>rosids</taxon>
        <taxon>fabids</taxon>
        <taxon>Cucurbitales</taxon>
        <taxon>Cucurbitaceae</taxon>
        <taxon>Benincaseae</taxon>
        <taxon>Cucumis</taxon>
    </lineage>
</organism>
<feature type="chain" id="PRO_5010178723" evidence="1">
    <location>
        <begin position="19"/>
        <end position="197"/>
    </location>
</feature>
<dbReference type="KEGG" id="cmo:103497732"/>
<dbReference type="AlphaFoldDB" id="A0A1S3C7K5"/>
<dbReference type="Gene3D" id="3.70.10.10">
    <property type="match status" value="1"/>
</dbReference>
<dbReference type="InParanoid" id="A0A1S3C7K5"/>
<reference evidence="3" key="1">
    <citation type="submission" date="2025-08" db="UniProtKB">
        <authorList>
            <consortium name="RefSeq"/>
        </authorList>
    </citation>
    <scope>IDENTIFICATION</scope>
    <source>
        <tissue evidence="3">Stem</tissue>
    </source>
</reference>